<dbReference type="EMBL" id="CP136512">
    <property type="protein sequence ID" value="WOD15596.1"/>
    <property type="molecule type" value="Genomic_DNA"/>
</dbReference>
<keyword evidence="2" id="KW-1185">Reference proteome</keyword>
<evidence type="ECO:0000313" key="2">
    <source>
        <dbReference type="Proteomes" id="UP001302652"/>
    </source>
</evidence>
<proteinExistence type="predicted"/>
<accession>A0ABZ0EEE2</accession>
<name>A0ABZ0EEE2_9BURK</name>
<dbReference type="Proteomes" id="UP001302652">
    <property type="component" value="Chromosome 2"/>
</dbReference>
<gene>
    <name evidence="1" type="ORF">RW095_20220</name>
</gene>
<sequence length="105" mass="11384">MSRYQTVLLEILASEGFEDCMSPGAPVSSESIADEVTQLCADMLGQLTRLAQFRDYPDLMLTAVDELMVNTDVLRVLAVARLKLELAAAEDGSRMLAAPEGAILH</sequence>
<evidence type="ECO:0000313" key="1">
    <source>
        <dbReference type="EMBL" id="WOD15596.1"/>
    </source>
</evidence>
<dbReference type="RefSeq" id="WP_317017920.1">
    <property type="nucleotide sequence ID" value="NZ_CP136512.1"/>
</dbReference>
<organism evidence="1 2">
    <name type="scientific">Paraburkholderia kirstenboschensis</name>
    <dbReference type="NCBI Taxonomy" id="1245436"/>
    <lineage>
        <taxon>Bacteria</taxon>
        <taxon>Pseudomonadati</taxon>
        <taxon>Pseudomonadota</taxon>
        <taxon>Betaproteobacteria</taxon>
        <taxon>Burkholderiales</taxon>
        <taxon>Burkholderiaceae</taxon>
        <taxon>Paraburkholderia</taxon>
    </lineage>
</organism>
<reference evidence="1 2" key="1">
    <citation type="submission" date="2023-10" db="EMBL/GenBank/DDBJ databases">
        <title>Surface-active antibiotics is a multifunctional adaptation for post-fire microbes.</title>
        <authorList>
            <person name="Liu M.D."/>
            <person name="Du Y."/>
            <person name="Koupaei S.K."/>
            <person name="Kim N.R."/>
            <person name="Zhang W."/>
            <person name="Traxler M.F."/>
        </authorList>
    </citation>
    <scope>NUCLEOTIDE SEQUENCE [LARGE SCALE GENOMIC DNA]</scope>
    <source>
        <strain evidence="1 2">F3</strain>
    </source>
</reference>
<protein>
    <submittedName>
        <fullName evidence="1">Uncharacterized protein</fullName>
    </submittedName>
</protein>